<accession>A0A9D4EWW9</accession>
<comment type="caution">
    <text evidence="1">The sequence shown here is derived from an EMBL/GenBank/DDBJ whole genome shotgun (WGS) entry which is preliminary data.</text>
</comment>
<gene>
    <name evidence="1" type="ORF">DPMN_163505</name>
</gene>
<dbReference type="EMBL" id="JAIWYP010000008">
    <property type="protein sequence ID" value="KAH3785417.1"/>
    <property type="molecule type" value="Genomic_DNA"/>
</dbReference>
<organism evidence="1 2">
    <name type="scientific">Dreissena polymorpha</name>
    <name type="common">Zebra mussel</name>
    <name type="synonym">Mytilus polymorpha</name>
    <dbReference type="NCBI Taxonomy" id="45954"/>
    <lineage>
        <taxon>Eukaryota</taxon>
        <taxon>Metazoa</taxon>
        <taxon>Spiralia</taxon>
        <taxon>Lophotrochozoa</taxon>
        <taxon>Mollusca</taxon>
        <taxon>Bivalvia</taxon>
        <taxon>Autobranchia</taxon>
        <taxon>Heteroconchia</taxon>
        <taxon>Euheterodonta</taxon>
        <taxon>Imparidentia</taxon>
        <taxon>Neoheterodontei</taxon>
        <taxon>Myida</taxon>
        <taxon>Dreissenoidea</taxon>
        <taxon>Dreissenidae</taxon>
        <taxon>Dreissena</taxon>
    </lineage>
</organism>
<protein>
    <submittedName>
        <fullName evidence="1">Uncharacterized protein</fullName>
    </submittedName>
</protein>
<dbReference type="AlphaFoldDB" id="A0A9D4EWW9"/>
<sequence length="66" mass="7226">MEWAHKCGGGGSEDGVGTQLWGSFRGWSGHTTVGEFQMMEWAHKWGGSEDGVGTQMGGLRMEWAHK</sequence>
<reference evidence="1" key="1">
    <citation type="journal article" date="2019" name="bioRxiv">
        <title>The Genome of the Zebra Mussel, Dreissena polymorpha: A Resource for Invasive Species Research.</title>
        <authorList>
            <person name="McCartney M.A."/>
            <person name="Auch B."/>
            <person name="Kono T."/>
            <person name="Mallez S."/>
            <person name="Zhang Y."/>
            <person name="Obille A."/>
            <person name="Becker A."/>
            <person name="Abrahante J.E."/>
            <person name="Garbe J."/>
            <person name="Badalamenti J.P."/>
            <person name="Herman A."/>
            <person name="Mangelson H."/>
            <person name="Liachko I."/>
            <person name="Sullivan S."/>
            <person name="Sone E.D."/>
            <person name="Koren S."/>
            <person name="Silverstein K.A.T."/>
            <person name="Beckman K.B."/>
            <person name="Gohl D.M."/>
        </authorList>
    </citation>
    <scope>NUCLEOTIDE SEQUENCE</scope>
    <source>
        <strain evidence="1">Duluth1</strain>
        <tissue evidence="1">Whole animal</tissue>
    </source>
</reference>
<evidence type="ECO:0000313" key="1">
    <source>
        <dbReference type="EMBL" id="KAH3785417.1"/>
    </source>
</evidence>
<proteinExistence type="predicted"/>
<evidence type="ECO:0000313" key="2">
    <source>
        <dbReference type="Proteomes" id="UP000828390"/>
    </source>
</evidence>
<name>A0A9D4EWW9_DREPO</name>
<dbReference type="Proteomes" id="UP000828390">
    <property type="component" value="Unassembled WGS sequence"/>
</dbReference>
<reference evidence="1" key="2">
    <citation type="submission" date="2020-11" db="EMBL/GenBank/DDBJ databases">
        <authorList>
            <person name="McCartney M.A."/>
            <person name="Auch B."/>
            <person name="Kono T."/>
            <person name="Mallez S."/>
            <person name="Becker A."/>
            <person name="Gohl D.M."/>
            <person name="Silverstein K.A.T."/>
            <person name="Koren S."/>
            <person name="Bechman K.B."/>
            <person name="Herman A."/>
            <person name="Abrahante J.E."/>
            <person name="Garbe J."/>
        </authorList>
    </citation>
    <scope>NUCLEOTIDE SEQUENCE</scope>
    <source>
        <strain evidence="1">Duluth1</strain>
        <tissue evidence="1">Whole animal</tissue>
    </source>
</reference>
<keyword evidence="2" id="KW-1185">Reference proteome</keyword>